<gene>
    <name evidence="1" type="ORF">GRJ2_002744100</name>
</gene>
<evidence type="ECO:0000313" key="2">
    <source>
        <dbReference type="Proteomes" id="UP001623348"/>
    </source>
</evidence>
<reference evidence="1 2" key="1">
    <citation type="submission" date="2024-06" db="EMBL/GenBank/DDBJ databases">
        <title>The draft genome of Grus japonensis, version 3.</title>
        <authorList>
            <person name="Nabeshima K."/>
            <person name="Suzuki S."/>
            <person name="Onuma M."/>
        </authorList>
    </citation>
    <scope>NUCLEOTIDE SEQUENCE [LARGE SCALE GENOMIC DNA]</scope>
    <source>
        <strain evidence="1 2">451A</strain>
    </source>
</reference>
<dbReference type="Proteomes" id="UP001623348">
    <property type="component" value="Unassembled WGS sequence"/>
</dbReference>
<protein>
    <submittedName>
        <fullName evidence="1">Uncharacterized protein</fullName>
    </submittedName>
</protein>
<sequence>MAAFMRGRARWLLPQRGARWSRVAPESREGWPAASSLQSVTPLKEAEQKWQLRSATGQQKLCRMWTLQPQLSAAVGGWRSPNRKENCKRCVRNDYTSDTGNQKSPTAYILCRDEEVFFFFLFLQNN</sequence>
<accession>A0ABC9Y0J8</accession>
<dbReference type="AlphaFoldDB" id="A0ABC9Y0J8"/>
<keyword evidence="2" id="KW-1185">Reference proteome</keyword>
<dbReference type="EMBL" id="BAAFJT010000040">
    <property type="protein sequence ID" value="GAB0202785.1"/>
    <property type="molecule type" value="Genomic_DNA"/>
</dbReference>
<comment type="caution">
    <text evidence="1">The sequence shown here is derived from an EMBL/GenBank/DDBJ whole genome shotgun (WGS) entry which is preliminary data.</text>
</comment>
<proteinExistence type="predicted"/>
<organism evidence="1 2">
    <name type="scientific">Grus japonensis</name>
    <name type="common">Japanese crane</name>
    <name type="synonym">Red-crowned crane</name>
    <dbReference type="NCBI Taxonomy" id="30415"/>
    <lineage>
        <taxon>Eukaryota</taxon>
        <taxon>Metazoa</taxon>
        <taxon>Chordata</taxon>
        <taxon>Craniata</taxon>
        <taxon>Vertebrata</taxon>
        <taxon>Euteleostomi</taxon>
        <taxon>Archelosauria</taxon>
        <taxon>Archosauria</taxon>
        <taxon>Dinosauria</taxon>
        <taxon>Saurischia</taxon>
        <taxon>Theropoda</taxon>
        <taxon>Coelurosauria</taxon>
        <taxon>Aves</taxon>
        <taxon>Neognathae</taxon>
        <taxon>Neoaves</taxon>
        <taxon>Gruiformes</taxon>
        <taxon>Gruidae</taxon>
        <taxon>Grus</taxon>
    </lineage>
</organism>
<name>A0ABC9Y0J8_GRUJA</name>
<evidence type="ECO:0000313" key="1">
    <source>
        <dbReference type="EMBL" id="GAB0202785.1"/>
    </source>
</evidence>